<reference evidence="4 5" key="1">
    <citation type="journal article" date="2021" name="Nat. Commun.">
        <title>Genetic determinants of endophytism in the Arabidopsis root mycobiome.</title>
        <authorList>
            <person name="Mesny F."/>
            <person name="Miyauchi S."/>
            <person name="Thiergart T."/>
            <person name="Pickel B."/>
            <person name="Atanasova L."/>
            <person name="Karlsson M."/>
            <person name="Huettel B."/>
            <person name="Barry K.W."/>
            <person name="Haridas S."/>
            <person name="Chen C."/>
            <person name="Bauer D."/>
            <person name="Andreopoulos W."/>
            <person name="Pangilinan J."/>
            <person name="LaButti K."/>
            <person name="Riley R."/>
            <person name="Lipzen A."/>
            <person name="Clum A."/>
            <person name="Drula E."/>
            <person name="Henrissat B."/>
            <person name="Kohler A."/>
            <person name="Grigoriev I.V."/>
            <person name="Martin F.M."/>
            <person name="Hacquard S."/>
        </authorList>
    </citation>
    <scope>NUCLEOTIDE SEQUENCE [LARGE SCALE GENOMIC DNA]</scope>
    <source>
        <strain evidence="4 5">MPI-SDFR-AT-0080</strain>
    </source>
</reference>
<gene>
    <name evidence="4" type="ORF">B0J12DRAFT_726299</name>
</gene>
<accession>A0ABQ8GLR3</accession>
<feature type="compositionally biased region" description="Low complexity" evidence="1">
    <location>
        <begin position="1139"/>
        <end position="1155"/>
    </location>
</feature>
<feature type="compositionally biased region" description="Polar residues" evidence="1">
    <location>
        <begin position="592"/>
        <end position="612"/>
    </location>
</feature>
<evidence type="ECO:0000256" key="3">
    <source>
        <dbReference type="SAM" id="SignalP"/>
    </source>
</evidence>
<protein>
    <submittedName>
        <fullName evidence="4">Uncharacterized protein</fullName>
    </submittedName>
</protein>
<feature type="region of interest" description="Disordered" evidence="1">
    <location>
        <begin position="1088"/>
        <end position="1155"/>
    </location>
</feature>
<evidence type="ECO:0000313" key="5">
    <source>
        <dbReference type="Proteomes" id="UP000774617"/>
    </source>
</evidence>
<keyword evidence="2" id="KW-0812">Transmembrane</keyword>
<dbReference type="Proteomes" id="UP000774617">
    <property type="component" value="Unassembled WGS sequence"/>
</dbReference>
<feature type="compositionally biased region" description="Low complexity" evidence="1">
    <location>
        <begin position="36"/>
        <end position="57"/>
    </location>
</feature>
<feature type="region of interest" description="Disordered" evidence="1">
    <location>
        <begin position="36"/>
        <end position="141"/>
    </location>
</feature>
<feature type="region of interest" description="Disordered" evidence="1">
    <location>
        <begin position="559"/>
        <end position="704"/>
    </location>
</feature>
<feature type="region of interest" description="Disordered" evidence="1">
    <location>
        <begin position="326"/>
        <end position="346"/>
    </location>
</feature>
<feature type="chain" id="PRO_5046071515" evidence="3">
    <location>
        <begin position="18"/>
        <end position="1185"/>
    </location>
</feature>
<evidence type="ECO:0000313" key="4">
    <source>
        <dbReference type="EMBL" id="KAH7057164.1"/>
    </source>
</evidence>
<keyword evidence="2" id="KW-0472">Membrane</keyword>
<proteinExistence type="predicted"/>
<keyword evidence="5" id="KW-1185">Reference proteome</keyword>
<evidence type="ECO:0000256" key="1">
    <source>
        <dbReference type="SAM" id="MobiDB-lite"/>
    </source>
</evidence>
<feature type="compositionally biased region" description="Low complexity" evidence="1">
    <location>
        <begin position="613"/>
        <end position="647"/>
    </location>
</feature>
<organism evidence="4 5">
    <name type="scientific">Macrophomina phaseolina</name>
    <dbReference type="NCBI Taxonomy" id="35725"/>
    <lineage>
        <taxon>Eukaryota</taxon>
        <taxon>Fungi</taxon>
        <taxon>Dikarya</taxon>
        <taxon>Ascomycota</taxon>
        <taxon>Pezizomycotina</taxon>
        <taxon>Dothideomycetes</taxon>
        <taxon>Dothideomycetes incertae sedis</taxon>
        <taxon>Botryosphaeriales</taxon>
        <taxon>Botryosphaeriaceae</taxon>
        <taxon>Macrophomina</taxon>
    </lineage>
</organism>
<feature type="compositionally biased region" description="Low complexity" evidence="1">
    <location>
        <begin position="559"/>
        <end position="578"/>
    </location>
</feature>
<comment type="caution">
    <text evidence="4">The sequence shown here is derived from an EMBL/GenBank/DDBJ whole genome shotgun (WGS) entry which is preliminary data.</text>
</comment>
<evidence type="ECO:0000256" key="2">
    <source>
        <dbReference type="SAM" id="Phobius"/>
    </source>
</evidence>
<keyword evidence="3" id="KW-0732">Signal</keyword>
<feature type="compositionally biased region" description="Low complexity" evidence="1">
    <location>
        <begin position="1088"/>
        <end position="1123"/>
    </location>
</feature>
<name>A0ABQ8GLR3_9PEZI</name>
<feature type="compositionally biased region" description="Polar residues" evidence="1">
    <location>
        <begin position="676"/>
        <end position="703"/>
    </location>
</feature>
<keyword evidence="2" id="KW-1133">Transmembrane helix</keyword>
<sequence length="1185" mass="118580">MARYPGLFAALIGIVAAAADSPARNDTVPETRILTPSAASSPAAQSTSSSSAELPAAIFPPAPSGPLPTTLLIDTRPVPGSSASSSTALPGEILPPSGSLPTTLVIDTSPPVPNSSGGLLIDTNPPPTPSKASSSSAGGLLIDTSPPPTVTVTAPGNATITGAPATGSGFSYAKSCNDAHIAWTQSYYNWQGTSYYETTGFAVQMTASVQNLSASACSTLCDNYPRCAGSPSRTEYYLTLPYTYTTYAGAFTQTEPSCSISPSDCVSLVSSWFSVESAVESSISSFELAGQSVPYGSFLSILPKQIPQCTTDATWSWTEALSGLGQNKKRAAAPTPPQRESFTKPTITPAPKVRATDLFKDYRPELHRRAQTVDWCQSCLLDADAVRLLYWPVTRVGGLCDANRTYITGHPTISGQPNTVLWSGTTLTSPSVYLSFSNLNVFNCPRSGTQEILAMDPSALSSERFPMQSIYPFNFDDMNTPVPLDAYKGQAMCWATWNNLATDACSTIWDDYNPWISMPTSMVIQMDPAWTGCTTFGLDLPVYDPPIPLTTAGALFGTTTTEEPQPETTSAKPSSSPTDPNPSPTHTAVPVTITSAQPVTSQDPGKPQNTGEPPSNSDPPSSADPPNNADPSNNAPPSNSNSADPAPQQTSTSNGGGLAPIISQIVSAINGGDPPQATSDSDPQDPTSTESDNNNPAPSQNTPAAAPTLIATVGTQVISADPSNPSGIIVGGAPLAPGQATTIGGIPVSVAPSAVVVGGQGPAAPSTIVIPAPPQPAPSGALATVGGQPVTPDASQPGHVVIGSQTLAPGAQTVIAGTPISVGSSVVIIAGSALALPPAAAAPAATPLTTINGQPILVDPSDLSAIIVAGQTLRAGDPALTLSNTPVSLAPGALIIGSTATLALPTTAAAAAATASITTAPTAAQGALLTLAGETLTAFQAGSSSGGVIVVAGTTLTPGGPAATIAGTVVSAAASALVVNGQTLAYSAVPQTSGVVEALITPADGGAVVTATRLADGAVVVGGQVLSVGGPAVMVDGVGWASLGTGGLVVGTEVGTRFEGTATVGWSPVTGGAAAGLGSFVWEGLGASSGSESGSGSGSAKSSSEARGTSSVSVSESGSAKSSSKARETSSETDGLDDASTTRTGTGTGAAAAETSKEGGVAMVSYNSWMLIVSIVVVMSSVYIH</sequence>
<feature type="signal peptide" evidence="3">
    <location>
        <begin position="1"/>
        <end position="17"/>
    </location>
</feature>
<dbReference type="EMBL" id="JAGTJR010000007">
    <property type="protein sequence ID" value="KAH7057164.1"/>
    <property type="molecule type" value="Genomic_DNA"/>
</dbReference>
<feature type="transmembrane region" description="Helical" evidence="2">
    <location>
        <begin position="1166"/>
        <end position="1184"/>
    </location>
</feature>